<evidence type="ECO:0000259" key="7">
    <source>
        <dbReference type="PROSITE" id="PS50066"/>
    </source>
</evidence>
<dbReference type="SUPFAM" id="SSF55455">
    <property type="entry name" value="SRF-like"/>
    <property type="match status" value="1"/>
</dbReference>
<dbReference type="PANTHER" id="PTHR48019">
    <property type="entry name" value="SERUM RESPONSE FACTOR HOMOLOG"/>
    <property type="match status" value="1"/>
</dbReference>
<dbReference type="OrthoDB" id="601557at2759"/>
<dbReference type="Proteomes" id="UP000187406">
    <property type="component" value="Unassembled WGS sequence"/>
</dbReference>
<dbReference type="InterPro" id="IPR050142">
    <property type="entry name" value="MADS-box/MEF2_TF"/>
</dbReference>
<sequence length="361" mass="42190">MDRKRLEVELKNKEKARATTFKKRVDNLFKKAYELSELCDVKLCMIICWPKQDGSFKLYTWPKIDRDVSETKQNLNYVRRIINKCRTSFHQSKIYSMSDSPQRNSSKINLEIVQLRKKLSKNDEYPWWDDRINNLSKHQLKELAANLDAKLRFVNRSIKMKRVNHYVMVKNTHKPEDESQSSHSIPDLTQDYLQGKEDMEATQQQSIPSVYPRNVQRVNYHPQQAMLEFNPDFVGSSMMKNYENHTQLGVIPANNIQYIPVTGMFNNCHPLMSYYVPTIKHMPPHMQYPAMPSFVPVMPLHMQNATMPSALQLMPPHDMQHMHPHMQHASISSSSHIHPSLDDVHKFYSNPANAKNQSPVS</sequence>
<dbReference type="GO" id="GO:0005634">
    <property type="term" value="C:nucleus"/>
    <property type="evidence" value="ECO:0007669"/>
    <property type="project" value="UniProtKB-SubCell"/>
</dbReference>
<dbReference type="InParanoid" id="A0A1Q3DCS7"/>
<evidence type="ECO:0000256" key="4">
    <source>
        <dbReference type="ARBA" id="ARBA00023163"/>
    </source>
</evidence>
<evidence type="ECO:0000313" key="8">
    <source>
        <dbReference type="EMBL" id="GAV90123.1"/>
    </source>
</evidence>
<keyword evidence="9" id="KW-1185">Reference proteome</keyword>
<feature type="domain" description="MADS-box" evidence="7">
    <location>
        <begin position="1"/>
        <end position="47"/>
    </location>
</feature>
<evidence type="ECO:0000256" key="1">
    <source>
        <dbReference type="ARBA" id="ARBA00004123"/>
    </source>
</evidence>
<comment type="subcellular location">
    <subcellularLocation>
        <location evidence="1">Nucleus</location>
    </subcellularLocation>
</comment>
<evidence type="ECO:0000313" key="9">
    <source>
        <dbReference type="Proteomes" id="UP000187406"/>
    </source>
</evidence>
<feature type="compositionally biased region" description="Polar residues" evidence="6">
    <location>
        <begin position="350"/>
        <end position="361"/>
    </location>
</feature>
<feature type="region of interest" description="Disordered" evidence="6">
    <location>
        <begin position="342"/>
        <end position="361"/>
    </location>
</feature>
<dbReference type="Pfam" id="PF00319">
    <property type="entry name" value="SRF-TF"/>
    <property type="match status" value="1"/>
</dbReference>
<dbReference type="EMBL" id="BDDD01005989">
    <property type="protein sequence ID" value="GAV90123.1"/>
    <property type="molecule type" value="Genomic_DNA"/>
</dbReference>
<comment type="caution">
    <text evidence="8">The sequence shown here is derived from an EMBL/GenBank/DDBJ whole genome shotgun (WGS) entry which is preliminary data.</text>
</comment>
<evidence type="ECO:0000256" key="3">
    <source>
        <dbReference type="ARBA" id="ARBA00023125"/>
    </source>
</evidence>
<dbReference type="AlphaFoldDB" id="A0A1Q3DCS7"/>
<keyword evidence="5" id="KW-0539">Nucleus</keyword>
<proteinExistence type="predicted"/>
<dbReference type="InterPro" id="IPR036879">
    <property type="entry name" value="TF_MADSbox_sf"/>
</dbReference>
<dbReference type="PROSITE" id="PS50066">
    <property type="entry name" value="MADS_BOX_2"/>
    <property type="match status" value="1"/>
</dbReference>
<protein>
    <submittedName>
        <fullName evidence="8">SRF-TF domain-containing protein</fullName>
    </submittedName>
</protein>
<evidence type="ECO:0000256" key="2">
    <source>
        <dbReference type="ARBA" id="ARBA00023015"/>
    </source>
</evidence>
<dbReference type="GO" id="GO:0003677">
    <property type="term" value="F:DNA binding"/>
    <property type="evidence" value="ECO:0007669"/>
    <property type="project" value="UniProtKB-KW"/>
</dbReference>
<dbReference type="SMART" id="SM00432">
    <property type="entry name" value="MADS"/>
    <property type="match status" value="1"/>
</dbReference>
<dbReference type="InterPro" id="IPR002100">
    <property type="entry name" value="TF_MADSbox"/>
</dbReference>
<evidence type="ECO:0000256" key="6">
    <source>
        <dbReference type="SAM" id="MobiDB-lite"/>
    </source>
</evidence>
<organism evidence="8 9">
    <name type="scientific">Cephalotus follicularis</name>
    <name type="common">Albany pitcher plant</name>
    <dbReference type="NCBI Taxonomy" id="3775"/>
    <lineage>
        <taxon>Eukaryota</taxon>
        <taxon>Viridiplantae</taxon>
        <taxon>Streptophyta</taxon>
        <taxon>Embryophyta</taxon>
        <taxon>Tracheophyta</taxon>
        <taxon>Spermatophyta</taxon>
        <taxon>Magnoliopsida</taxon>
        <taxon>eudicotyledons</taxon>
        <taxon>Gunneridae</taxon>
        <taxon>Pentapetalae</taxon>
        <taxon>rosids</taxon>
        <taxon>fabids</taxon>
        <taxon>Oxalidales</taxon>
        <taxon>Cephalotaceae</taxon>
        <taxon>Cephalotus</taxon>
    </lineage>
</organism>
<dbReference type="Gene3D" id="3.40.1810.10">
    <property type="entry name" value="Transcription factor, MADS-box"/>
    <property type="match status" value="1"/>
</dbReference>
<name>A0A1Q3DCS7_CEPFO</name>
<keyword evidence="4" id="KW-0804">Transcription</keyword>
<keyword evidence="3" id="KW-0238">DNA-binding</keyword>
<gene>
    <name evidence="8" type="ORF">CFOL_v3_33532</name>
</gene>
<evidence type="ECO:0000256" key="5">
    <source>
        <dbReference type="ARBA" id="ARBA00023242"/>
    </source>
</evidence>
<accession>A0A1Q3DCS7</accession>
<keyword evidence="2" id="KW-0805">Transcription regulation</keyword>
<dbReference type="CDD" id="cd00120">
    <property type="entry name" value="MADS"/>
    <property type="match status" value="1"/>
</dbReference>
<dbReference type="GO" id="GO:0046983">
    <property type="term" value="F:protein dimerization activity"/>
    <property type="evidence" value="ECO:0007669"/>
    <property type="project" value="InterPro"/>
</dbReference>
<reference evidence="9" key="1">
    <citation type="submission" date="2016-04" db="EMBL/GenBank/DDBJ databases">
        <title>Cephalotus genome sequencing.</title>
        <authorList>
            <person name="Fukushima K."/>
            <person name="Hasebe M."/>
            <person name="Fang X."/>
        </authorList>
    </citation>
    <scope>NUCLEOTIDE SEQUENCE [LARGE SCALE GENOMIC DNA]</scope>
    <source>
        <strain evidence="9">cv. St1</strain>
    </source>
</reference>